<dbReference type="InterPro" id="IPR019748">
    <property type="entry name" value="FERM_central"/>
</dbReference>
<reference evidence="3" key="2">
    <citation type="submission" date="2025-08" db="UniProtKB">
        <authorList>
            <consortium name="Ensembl"/>
        </authorList>
    </citation>
    <scope>IDENTIFICATION</scope>
</reference>
<dbReference type="InterPro" id="IPR014847">
    <property type="entry name" value="FA"/>
</dbReference>
<dbReference type="InterPro" id="IPR014352">
    <property type="entry name" value="FERM/acyl-CoA-bd_prot_sf"/>
</dbReference>
<dbReference type="InterPro" id="IPR029071">
    <property type="entry name" value="Ubiquitin-like_domsf"/>
</dbReference>
<reference evidence="3" key="3">
    <citation type="submission" date="2025-09" db="UniProtKB">
        <authorList>
            <consortium name="Ensembl"/>
        </authorList>
    </citation>
    <scope>IDENTIFICATION</scope>
</reference>
<dbReference type="FunFam" id="3.10.20.90:FF:000040">
    <property type="entry name" value="FERM, RhoGEF and pleckstrin domain-containing protein"/>
    <property type="match status" value="1"/>
</dbReference>
<dbReference type="Gene3D" id="2.30.29.30">
    <property type="entry name" value="Pleckstrin-homology domain (PH domain)/Phosphotyrosine-binding domain (PTB)"/>
    <property type="match status" value="1"/>
</dbReference>
<dbReference type="eggNOG" id="KOG3531">
    <property type="taxonomic scope" value="Eukaryota"/>
</dbReference>
<dbReference type="PRINTS" id="PR00935">
    <property type="entry name" value="BAND41"/>
</dbReference>
<dbReference type="SMART" id="SM00295">
    <property type="entry name" value="B41"/>
    <property type="match status" value="1"/>
</dbReference>
<dbReference type="Ensembl" id="ENSTRUT00000015815.3">
    <property type="protein sequence ID" value="ENSTRUP00000015746.3"/>
    <property type="gene ID" value="ENSTRUG00000006433.3"/>
</dbReference>
<dbReference type="InterPro" id="IPR018980">
    <property type="entry name" value="FERM_PH-like_C"/>
</dbReference>
<dbReference type="Pfam" id="PF09379">
    <property type="entry name" value="FERM_N"/>
    <property type="match status" value="1"/>
</dbReference>
<dbReference type="AlphaFoldDB" id="H2STK9"/>
<dbReference type="Pfam" id="PF09380">
    <property type="entry name" value="FERM_C"/>
    <property type="match status" value="1"/>
</dbReference>
<dbReference type="Pfam" id="PF00373">
    <property type="entry name" value="FERM_M"/>
    <property type="match status" value="1"/>
</dbReference>
<feature type="domain" description="FERM" evidence="2">
    <location>
        <begin position="115"/>
        <end position="395"/>
    </location>
</feature>
<dbReference type="FunFam" id="1.20.80.10:FF:000005">
    <property type="entry name" value="FERM, RhoGEF and pleckstrin domain-containing protein 1"/>
    <property type="match status" value="1"/>
</dbReference>
<gene>
    <name evidence="3" type="primary">frmd7</name>
</gene>
<dbReference type="GeneTree" id="ENSGT00940000158972"/>
<dbReference type="PROSITE" id="PS00660">
    <property type="entry name" value="FERM_1"/>
    <property type="match status" value="1"/>
</dbReference>
<sequence length="855" mass="97649">MSRDFFKVLFWIDALESRMLLLFIFRVACGQTRKRQRAIHARPIDGEDDDDDEEEEEEEAEERVKKEMVSFQGVRWMSVPPDMEERQERQQARQRPTRALAALTSLSRVSKETKLRLRVIFLDDSERSFEVEQRVLGGDFFNKVCGHLKLLEKEYFGLEFRHHNGNYVWLELLKPLAKQIKYTNDLFFRFIVKFFPPDPGQLKRGLTRYLFALQIKQDLSNGGLTCHDNSAALLVSHILQSEVGDHDEELDCHHLEMKHYVPNQEYLDHKIIKFHKRHRGMSPAQADIQLLEVARKLDMYGIRPHPAHDGEGMRINLAVTHSGVLVFQGNTKINTFSWAKIRKLSFKRKHFLIKLHDKVGPSCKDTLEFSMASRDVCKSFWKTCVEYHAFFRLPEEPSSMQKTLLFSKGSSFRYSGRTQKQLLECLGSGEKKLSHFDRTFGPSDYDPRQCRSSPDLLTDVSKELYEHTHPFAPMRHALAVCSQDALDPRLQGGDEDDVDEAEAGHHQSLYGIDQRTRPLCQVTPLSPSSLHLSPKMRSVSTSGMEEIRWARSGAHRQAQRLAGVYGNRSRRRPNPQPHPDSAQQLVLLYPNTPAYQYHPVLPSFPLAASSPLIQHPYLTDYVSVPPVERIPLARRRDYVTVDDLPRPSFYPPSVSPIRRNLRSGSGGLGAARVYQPGSNGMRHLGVGRVEAGHYSDDSTFLPGLPRRVASQPDVKFQHSRTSNPNFNPASEFRPLGYYPHLTRPSRPTYLPLNSSPLPERPTSLCMMGSAVGSYSDSEPEVFYPYYFPPVLQGKVVRHPGLARMRFSSGSLQLDEEEEEEEGEQEDSAAKEKTKEAAKGEEEKKKGATKVTKVTL</sequence>
<dbReference type="InterPro" id="IPR019747">
    <property type="entry name" value="FERM_CS"/>
</dbReference>
<reference evidence="3 4" key="1">
    <citation type="journal article" date="2011" name="Genome Biol. Evol.">
        <title>Integration of the genetic map and genome assembly of fugu facilitates insights into distinct features of genome evolution in teleosts and mammals.</title>
        <authorList>
            <person name="Kai W."/>
            <person name="Kikuchi K."/>
            <person name="Tohari S."/>
            <person name="Chew A.K."/>
            <person name="Tay A."/>
            <person name="Fujiwara A."/>
            <person name="Hosoya S."/>
            <person name="Suetake H."/>
            <person name="Naruse K."/>
            <person name="Brenner S."/>
            <person name="Suzuki Y."/>
            <person name="Venkatesh B."/>
        </authorList>
    </citation>
    <scope>NUCLEOTIDE SEQUENCE [LARGE SCALE GENOMIC DNA]</scope>
</reference>
<dbReference type="InterPro" id="IPR041788">
    <property type="entry name" value="FARP1/FARP2/FRMD7_FERM_C"/>
</dbReference>
<dbReference type="InterPro" id="IPR035963">
    <property type="entry name" value="FERM_2"/>
</dbReference>
<dbReference type="CDD" id="cd14473">
    <property type="entry name" value="FERM_B-lobe"/>
    <property type="match status" value="1"/>
</dbReference>
<feature type="compositionally biased region" description="Basic and acidic residues" evidence="1">
    <location>
        <begin position="827"/>
        <end position="845"/>
    </location>
</feature>
<accession>H2STK9</accession>
<organism evidence="3 4">
    <name type="scientific">Takifugu rubripes</name>
    <name type="common">Japanese pufferfish</name>
    <name type="synonym">Fugu rubripes</name>
    <dbReference type="NCBI Taxonomy" id="31033"/>
    <lineage>
        <taxon>Eukaryota</taxon>
        <taxon>Metazoa</taxon>
        <taxon>Chordata</taxon>
        <taxon>Craniata</taxon>
        <taxon>Vertebrata</taxon>
        <taxon>Euteleostomi</taxon>
        <taxon>Actinopterygii</taxon>
        <taxon>Neopterygii</taxon>
        <taxon>Teleostei</taxon>
        <taxon>Neoteleostei</taxon>
        <taxon>Acanthomorphata</taxon>
        <taxon>Eupercaria</taxon>
        <taxon>Tetraodontiformes</taxon>
        <taxon>Tetradontoidea</taxon>
        <taxon>Tetraodontidae</taxon>
        <taxon>Takifugu</taxon>
    </lineage>
</organism>
<feature type="compositionally biased region" description="Acidic residues" evidence="1">
    <location>
        <begin position="46"/>
        <end position="61"/>
    </location>
</feature>
<dbReference type="SUPFAM" id="SSF54236">
    <property type="entry name" value="Ubiquitin-like"/>
    <property type="match status" value="1"/>
</dbReference>
<dbReference type="SUPFAM" id="SSF50729">
    <property type="entry name" value="PH domain-like"/>
    <property type="match status" value="1"/>
</dbReference>
<dbReference type="InterPro" id="IPR011993">
    <property type="entry name" value="PH-like_dom_sf"/>
</dbReference>
<name>H2STK9_TAKRU</name>
<dbReference type="InterPro" id="IPR000299">
    <property type="entry name" value="FERM_domain"/>
</dbReference>
<evidence type="ECO:0000313" key="4">
    <source>
        <dbReference type="Proteomes" id="UP000005226"/>
    </source>
</evidence>
<dbReference type="OMA" id="AYQYHPV"/>
<dbReference type="HOGENOM" id="CLU_003623_1_1_1"/>
<keyword evidence="4" id="KW-1185">Reference proteome</keyword>
<dbReference type="SUPFAM" id="SSF47031">
    <property type="entry name" value="Second domain of FERM"/>
    <property type="match status" value="1"/>
</dbReference>
<dbReference type="PROSITE" id="PS50057">
    <property type="entry name" value="FERM_3"/>
    <property type="match status" value="1"/>
</dbReference>
<dbReference type="STRING" id="31033.ENSTRUP00000015746"/>
<proteinExistence type="predicted"/>
<dbReference type="InterPro" id="IPR018979">
    <property type="entry name" value="FERM_N"/>
</dbReference>
<dbReference type="Gene3D" id="3.10.20.90">
    <property type="entry name" value="Phosphatidylinositol 3-kinase Catalytic Subunit, Chain A, domain 1"/>
    <property type="match status" value="1"/>
</dbReference>
<dbReference type="SMART" id="SM01195">
    <property type="entry name" value="FA"/>
    <property type="match status" value="1"/>
</dbReference>
<evidence type="ECO:0000313" key="3">
    <source>
        <dbReference type="Ensembl" id="ENSTRUP00000015746.3"/>
    </source>
</evidence>
<feature type="compositionally biased region" description="Acidic residues" evidence="1">
    <location>
        <begin position="813"/>
        <end position="826"/>
    </location>
</feature>
<evidence type="ECO:0000256" key="1">
    <source>
        <dbReference type="SAM" id="MobiDB-lite"/>
    </source>
</evidence>
<dbReference type="GO" id="GO:0005085">
    <property type="term" value="F:guanyl-nucleotide exchange factor activity"/>
    <property type="evidence" value="ECO:0007669"/>
    <property type="project" value="TreeGrafter"/>
</dbReference>
<dbReference type="Gene3D" id="1.20.80.10">
    <property type="match status" value="1"/>
</dbReference>
<protein>
    <recommendedName>
        <fullName evidence="2">FERM domain-containing protein</fullName>
    </recommendedName>
</protein>
<feature type="region of interest" description="Disordered" evidence="1">
    <location>
        <begin position="808"/>
        <end position="855"/>
    </location>
</feature>
<evidence type="ECO:0000259" key="2">
    <source>
        <dbReference type="PROSITE" id="PS50057"/>
    </source>
</evidence>
<dbReference type="PANTHER" id="PTHR45858">
    <property type="entry name" value="FERM DOMAIN CONTAINING PROTEIN"/>
    <property type="match status" value="1"/>
</dbReference>
<dbReference type="CDD" id="cd13193">
    <property type="entry name" value="FERM_C_FARP1-like"/>
    <property type="match status" value="1"/>
</dbReference>
<dbReference type="InterPro" id="IPR051835">
    <property type="entry name" value="RAC1-GEF"/>
</dbReference>
<dbReference type="SMART" id="SM01196">
    <property type="entry name" value="FERM_C"/>
    <property type="match status" value="1"/>
</dbReference>
<dbReference type="InParanoid" id="H2STK9"/>
<dbReference type="FunFam" id="2.30.29.30:FF:000002">
    <property type="entry name" value="Band 4.1-like protein 5 isoform 1"/>
    <property type="match status" value="1"/>
</dbReference>
<dbReference type="PANTHER" id="PTHR45858:SF1">
    <property type="entry name" value="FERM DOMAIN-CONTAINING PROTEIN 7"/>
    <property type="match status" value="1"/>
</dbReference>
<dbReference type="Proteomes" id="UP000005226">
    <property type="component" value="Chromosome 8"/>
</dbReference>
<feature type="region of interest" description="Disordered" evidence="1">
    <location>
        <begin position="37"/>
        <end position="62"/>
    </location>
</feature>
<dbReference type="InterPro" id="IPR019749">
    <property type="entry name" value="Band_41_domain"/>
</dbReference>
<dbReference type="Pfam" id="PF08736">
    <property type="entry name" value="FA"/>
    <property type="match status" value="1"/>
</dbReference>